<feature type="binding site" evidence="4">
    <location>
        <position position="128"/>
    </location>
    <ligand>
        <name>a divalent metal cation</name>
        <dbReference type="ChEBI" id="CHEBI:60240"/>
        <label>2</label>
    </ligand>
</feature>
<feature type="binding site" evidence="4">
    <location>
        <position position="152"/>
    </location>
    <ligand>
        <name>a divalent metal cation</name>
        <dbReference type="ChEBI" id="CHEBI:60240"/>
        <label>2</label>
    </ligand>
</feature>
<accession>A0A0H4I244</accession>
<dbReference type="PIRSF" id="PIRSF005902">
    <property type="entry name" value="DNase_TatD"/>
    <property type="match status" value="1"/>
</dbReference>
<dbReference type="InterPro" id="IPR032466">
    <property type="entry name" value="Metal_Hydrolase"/>
</dbReference>
<feature type="binding site" evidence="4">
    <location>
        <position position="202"/>
    </location>
    <ligand>
        <name>a divalent metal cation</name>
        <dbReference type="ChEBI" id="CHEBI:60240"/>
        <label>1</label>
    </ligand>
</feature>
<dbReference type="RefSeq" id="WP_048384406.1">
    <property type="nucleotide sequence ID" value="NZ_CP011494.1"/>
</dbReference>
<dbReference type="CDD" id="cd01310">
    <property type="entry name" value="TatD_DNAse"/>
    <property type="match status" value="1"/>
</dbReference>
<keyword evidence="2 4" id="KW-0479">Metal-binding</keyword>
<keyword evidence="6" id="KW-1185">Reference proteome</keyword>
<dbReference type="GO" id="GO:0005829">
    <property type="term" value="C:cytosol"/>
    <property type="evidence" value="ECO:0007669"/>
    <property type="project" value="TreeGrafter"/>
</dbReference>
<keyword evidence="3 5" id="KW-0378">Hydrolase</keyword>
<evidence type="ECO:0000256" key="4">
    <source>
        <dbReference type="PIRSR" id="PIRSR005902-1"/>
    </source>
</evidence>
<dbReference type="KEGG" id="mpq:ABA45_03950"/>
<sequence length="269" mass="29384">MLVDVHCHFDFPQFDGQRERLMGELRGQGIGGLVIPGVRCADWPKVQQVAMAHSGVFYCLGIHPWYIDEHGPEDLQQLRDRLTNASELCVGVGECGLDRLRGTLSEQTPWFEAQVRIAAEYRRALVIHSVKAHDEVVAVLRAANWTGNALVHGFSGSYQQAVKLIDLGCMLGVGGVITHAKGGKTRDTLTRVPASALVLETDAPDMAPAGVRQGQNSPQYLPDILRELALLRGVDEPELAAVLLENSCRLYGSALQAKFCGSQLGDYRN</sequence>
<evidence type="ECO:0000313" key="5">
    <source>
        <dbReference type="EMBL" id="AKO51680.1"/>
    </source>
</evidence>
<dbReference type="STRING" id="330734.ABA45_03950"/>
<dbReference type="GO" id="GO:0046872">
    <property type="term" value="F:metal ion binding"/>
    <property type="evidence" value="ECO:0007669"/>
    <property type="project" value="UniProtKB-KW"/>
</dbReference>
<dbReference type="InterPro" id="IPR018228">
    <property type="entry name" value="DNase_TatD-rel_CS"/>
</dbReference>
<dbReference type="Pfam" id="PF01026">
    <property type="entry name" value="TatD_DNase"/>
    <property type="match status" value="1"/>
</dbReference>
<feature type="binding site" evidence="4">
    <location>
        <position position="94"/>
    </location>
    <ligand>
        <name>a divalent metal cation</name>
        <dbReference type="ChEBI" id="CHEBI:60240"/>
        <label>1</label>
    </ligand>
</feature>
<dbReference type="PATRIC" id="fig|330734.3.peg.846"/>
<dbReference type="EMBL" id="CP011494">
    <property type="protein sequence ID" value="AKO51680.1"/>
    <property type="molecule type" value="Genomic_DNA"/>
</dbReference>
<proteinExistence type="inferred from homology"/>
<dbReference type="Proteomes" id="UP000036406">
    <property type="component" value="Chromosome"/>
</dbReference>
<dbReference type="InterPro" id="IPR001130">
    <property type="entry name" value="TatD-like"/>
</dbReference>
<evidence type="ECO:0000313" key="6">
    <source>
        <dbReference type="Proteomes" id="UP000036406"/>
    </source>
</evidence>
<dbReference type="PROSITE" id="PS01091">
    <property type="entry name" value="TATD_3"/>
    <property type="match status" value="1"/>
</dbReference>
<dbReference type="FunFam" id="3.20.20.140:FF:000005">
    <property type="entry name" value="TatD family hydrolase"/>
    <property type="match status" value="1"/>
</dbReference>
<dbReference type="Gene3D" id="3.20.20.140">
    <property type="entry name" value="Metal-dependent hydrolases"/>
    <property type="match status" value="1"/>
</dbReference>
<evidence type="ECO:0000256" key="1">
    <source>
        <dbReference type="ARBA" id="ARBA00009275"/>
    </source>
</evidence>
<comment type="similarity">
    <text evidence="1">Belongs to the metallo-dependent hydrolases superfamily. TatD-type hydrolase family.</text>
</comment>
<feature type="binding site" evidence="4">
    <location>
        <position position="6"/>
    </location>
    <ligand>
        <name>a divalent metal cation</name>
        <dbReference type="ChEBI" id="CHEBI:60240"/>
        <label>1</label>
    </ligand>
</feature>
<dbReference type="PANTHER" id="PTHR46124:SF3">
    <property type="entry name" value="HYDROLASE"/>
    <property type="match status" value="1"/>
</dbReference>
<dbReference type="SUPFAM" id="SSF51556">
    <property type="entry name" value="Metallo-dependent hydrolases"/>
    <property type="match status" value="1"/>
</dbReference>
<evidence type="ECO:0000256" key="2">
    <source>
        <dbReference type="ARBA" id="ARBA00022723"/>
    </source>
</evidence>
<gene>
    <name evidence="5" type="ORF">ABA45_03950</name>
</gene>
<evidence type="ECO:0000256" key="3">
    <source>
        <dbReference type="ARBA" id="ARBA00022801"/>
    </source>
</evidence>
<protein>
    <submittedName>
        <fullName evidence="5">Hydrolase TatD</fullName>
    </submittedName>
</protein>
<name>A0A0H4I244_9GAMM</name>
<reference evidence="5 6" key="1">
    <citation type="submission" date="2015-05" db="EMBL/GenBank/DDBJ databases">
        <title>Complete genome of Marinobacter psychrophilus strain 20041T isolated from sea-ice of the Canadian Basin.</title>
        <authorList>
            <person name="Song L."/>
            <person name="Ren L."/>
            <person name="Yu Y."/>
            <person name="Wang X."/>
        </authorList>
    </citation>
    <scope>NUCLEOTIDE SEQUENCE [LARGE SCALE GENOMIC DNA]</scope>
    <source>
        <strain evidence="5 6">20041</strain>
    </source>
</reference>
<feature type="binding site" evidence="4">
    <location>
        <position position="8"/>
    </location>
    <ligand>
        <name>a divalent metal cation</name>
        <dbReference type="ChEBI" id="CHEBI:60240"/>
        <label>1</label>
    </ligand>
</feature>
<dbReference type="AlphaFoldDB" id="A0A0H4I244"/>
<dbReference type="PANTHER" id="PTHR46124">
    <property type="entry name" value="D-AMINOACYL-TRNA DEACYLASE"/>
    <property type="match status" value="1"/>
</dbReference>
<dbReference type="GO" id="GO:0016788">
    <property type="term" value="F:hydrolase activity, acting on ester bonds"/>
    <property type="evidence" value="ECO:0007669"/>
    <property type="project" value="InterPro"/>
</dbReference>
<organism evidence="5 6">
    <name type="scientific">Marinobacter psychrophilus</name>
    <dbReference type="NCBI Taxonomy" id="330734"/>
    <lineage>
        <taxon>Bacteria</taxon>
        <taxon>Pseudomonadati</taxon>
        <taxon>Pseudomonadota</taxon>
        <taxon>Gammaproteobacteria</taxon>
        <taxon>Pseudomonadales</taxon>
        <taxon>Marinobacteraceae</taxon>
        <taxon>Marinobacter</taxon>
    </lineage>
</organism>